<dbReference type="GO" id="GO:0008104">
    <property type="term" value="P:intracellular protein localization"/>
    <property type="evidence" value="ECO:0007669"/>
    <property type="project" value="TreeGrafter"/>
</dbReference>
<dbReference type="InterPro" id="IPR006224">
    <property type="entry name" value="PsdUridine_synth_RluA-like_CS"/>
</dbReference>
<dbReference type="Pfam" id="PF13385">
    <property type="entry name" value="Laminin_G_3"/>
    <property type="match status" value="1"/>
</dbReference>
<evidence type="ECO:0000256" key="2">
    <source>
        <dbReference type="SAM" id="MobiDB-lite"/>
    </source>
</evidence>
<feature type="compositionally biased region" description="Low complexity" evidence="2">
    <location>
        <begin position="1859"/>
        <end position="1869"/>
    </location>
</feature>
<dbReference type="Gene3D" id="3.30.2350.10">
    <property type="entry name" value="Pseudouridine synthase"/>
    <property type="match status" value="1"/>
</dbReference>
<feature type="compositionally biased region" description="Basic and acidic residues" evidence="2">
    <location>
        <begin position="2330"/>
        <end position="2340"/>
    </location>
</feature>
<evidence type="ECO:0000259" key="3">
    <source>
        <dbReference type="PROSITE" id="PS51783"/>
    </source>
</evidence>
<dbReference type="SUPFAM" id="SSF49899">
    <property type="entry name" value="Concanavalin A-like lectins/glucanases"/>
    <property type="match status" value="1"/>
</dbReference>
<feature type="compositionally biased region" description="Low complexity" evidence="2">
    <location>
        <begin position="1167"/>
        <end position="1182"/>
    </location>
</feature>
<feature type="region of interest" description="Disordered" evidence="2">
    <location>
        <begin position="578"/>
        <end position="634"/>
    </location>
</feature>
<dbReference type="PANTHER" id="PTHR13743">
    <property type="entry name" value="BEIGE/BEACH-RELATED"/>
    <property type="match status" value="1"/>
</dbReference>
<dbReference type="CDD" id="cd02557">
    <property type="entry name" value="PseudoU_synth_ScRIB2"/>
    <property type="match status" value="1"/>
</dbReference>
<feature type="compositionally biased region" description="Polar residues" evidence="2">
    <location>
        <begin position="2577"/>
        <end position="2586"/>
    </location>
</feature>
<name>A0A7R9GE19_9CRUS</name>
<dbReference type="PROSITE" id="PS51783">
    <property type="entry name" value="PH_BEACH"/>
    <property type="match status" value="1"/>
</dbReference>
<dbReference type="PROSITE" id="PS01129">
    <property type="entry name" value="PSI_RLU"/>
    <property type="match status" value="1"/>
</dbReference>
<sequence length="2995" mass="331640">MPSCDKFTQFPAGADEERLDLVDEEEQPLPKKFKSSGCHAVKSSRKRGFEIGKFFETDYYFECGLRKVYPYFFTFTSHAKGRWVGRTMRDVFAKEFRLLSPELYEKQAALGRTMVNYKKVDLDYTIQNNDIISNLVHRHEMPVTDKPLKIVHSDDDVLVLDKPSSIPIHPVGRYRHNTVLWILARDYGMSGLHTVHRLDRLTSGVLIFARKLETARMLEDQMRSRELKKEYLCKVVGKFPSNVVCDKAIKTISHKIGLCRVADDGKKCETEFQRLTHDPETETSIVLCKPKTGRMHQIRVHLQFLGHPIVNDPLYNCSSFGPKIGANGDFGGVTDDELIDKLIHKHNAENWLIDEEHPINDIQEDNICFASRGVQTSEAIEDVSRDFVLDKMSCDPFCLECKRKYKDPTEEELSMCLHALRYQHGSSSAADMSDESPAVIAVSGDGMDSVETLEHTDEAGQNCSEEKPALVEQLTSPVSVEDDLHVANASGLQVENPESQLESSEIPHLQDKDVVEKNAEPDSLPSLAAAPSSNEEPEGSVSSANEEPEESVSLVRPPEISSEKCSEDIVDEEVPGIHNQVLPPADSGNAPSADAEVSCEHDVPCASEASTPSSFSRDADSKGEDELASLDEKPVALEGTDVLMQEIAVDVEQSDKEAMNAGSASPAVSVQSAEELVKADDMTPALKFAVLVGLVDVGNVSNKEVVSTVQHLAEMWSVFIAMLRKSIRNLQACADVGLIAKVLNRLGSADPVVADLLIELLGVLASYSVTVWELKSILASMKGVGGRWPRHSAKLLNVLHQMPQRTGPDQFFSFPGKQGSALLIPPMAKWPYENGFTFSTCFRLDPINAVNIERERPYLYCFRTSKGTGYSAHFVGNCLVLTSMKVKGKGYQHCIKYEFQPRKWYTLAVVYIYNRWSKSEIKVYVNGQLASSTEMTWLVSTNEAFEKCYIGASAELDEERVFCGQMAAVYLFSEALTAHQVCAMHRLGPSYKSQFRFENESLVQLPENHKRVLYDGKMSNCIVFMYSPVATDSQLCLQSAPKGNASYFVHTAHALMLQDVKAVVTQSIHSTLTSVGGVQVLFPLFSQFHLPTTAEGGQEDAKAIASSAVDKSPEAGDPQMCATLLAFLCDLIESCPEVQHQMVTSRGFLVIAWLLLQQQKRHLNKRAAALKAAQHQQQQPQPSNDSNKETKSSQPDDVKKAESLSSVDVAVNKQEHLLSMPVLSSFLRLTKFLVTCPHSTAEPLLKQLLDHILFNPALWIYSPVPVQLRLYSYLATEFLSDTQIAYQGSMRRVSTVLQTLHTLKYYYWVVDPRPRSNISPRGIDGPRPSRSDILSIRAYILLFVKQLILAGSGVSKEDELQALLNYLTTMHEDENLHDVLQLLIALMSEHPSTLVPAFDAKGGVRTIFKLLESETELVRLQALKLLGFFLSRSTHKRKYDVMNPHNLYTLLAEQLLHVMPHDGVLNMATYNALYEILTEQVHQQVAFARHAEPESHFKFENPMILKVVATLIRRSKETSSLLEVKRLFLSDMTMLCNSNRDNRRTVLQMSVWQEWLIAMAYIHPKNDEQRKISDMVYSLFRMLLHHALKYEYGGWRVWVDTLAIVHAKVAQEEFKLQYTEMYRMYESRRADNITDPAVRQKRPISTICGWEQGYQDSDKQTLQEPDVTKQGNTEALPSARNEEELEREDANVPEEDDEQEEDLEEESSNSKTVSASRSPTTEVISDSEARILPAGDEANETDLDTNKEECIEKKIAVSVIGDFGDTLINGGGMPATDEESHLVLQNGGGDEVHATKIDIDASKPRQVSQGTQMDEEDIGAPRKRYSLPATRRKRNKAARSKSSASASDSGKLDSEKGVSASSASASAESNTRQMFSPGPSRPPFRIPEFRWSVIHQRLLSDVLFSLESDIQVWRSSSKSILDCVNSGENAIFVINTVHLISQLVDNLIIGCGGLLPLLASATSPNCELDVVEPGQGLPVGVAIGFLHRLLSLADILVFASSLHFAELEQEKHMAAGGILRQCLRTVCTVAVRNCLECRERHRLGLLGDGALPPLSPTTAAALAVASVGSAGNTGGTDGGNVGVMNGHSIDVDPRFSHIQALIRGVLTTVENIAELGGQQATPVKDANKLLQDMDINRLRAVLYRDVEETKQAQFLALAIVYFLSVLMVSKYRDILEPPSTTASGSMGQQQSQPRSSSACGSLDTVTPDVAVSGGSCRPSQTAAGKASDASYVDFNESFSCMWPASACESSIGINGEAARVRKRRPPRYTIPPSLMEEKDPFFFGLDRRHAAGFQFLPITTPHVSFLKRHFPIVGPTAISYLLNDASAETRTNEKNAEMSRRASYGGQQATEGNRKEREKMNVRRMSHACVDEASTQKRKNTVLLPAWGMRNKSRVINISDQQCVFVDSRPVKLQGDREIVERDDEQGSAILSEHVGDVSPLGVASGSNPDTDACMPTNPAIVQAVTVTKSSYGQKLDSDGGSVNSAIIVAQQQQKEQIENGQNIAEVEDEEEDEEEEEDDEDRQRQLQRNGGDADREDWSEVSLNDDSTPTATNAPGTMMSASANANKPPASIPARQSRNVQHQPPQHNMADLVQREASLTQQLETALGPVCPLLKEIMVDFAPFLSKTLVGSHGQELLMEGKGLTTFKTSQSAVELVMLLCSQEWQNSLQKHAGLAFIELINEGRLLSHAMKDHIVRVANEADFILNRMRADDVMKHVEFVGLCEQSAGERKDEERLCDHLISAARRRDAMAAGKGLDRVLHSLTSPFGAWGRRDTEAAEAGVRQPASRVYWKLDIWEDDARRRKRFVPNPLGSSHPEATLMAALEHGAPQDAILQAREAFHAQLAAAQQRASRCGGAVIDPAQQQQQQSMQQQQQTSAAAELMLMGDDSGASGDYMQHLDDRDLDADIAGSVNLSVSASLVAPGIIVPGTFSVTNTEFYFEVDEDDVQFKQLNQQQQQKCAVEKYVRAGEAVQIFCAAEETRIRMLRKTPDVA</sequence>
<feature type="compositionally biased region" description="Polar residues" evidence="2">
    <location>
        <begin position="2542"/>
        <end position="2556"/>
    </location>
</feature>
<dbReference type="InterPro" id="IPR023362">
    <property type="entry name" value="PH-BEACH_dom"/>
</dbReference>
<dbReference type="InterPro" id="IPR016024">
    <property type="entry name" value="ARM-type_fold"/>
</dbReference>
<evidence type="ECO:0000256" key="1">
    <source>
        <dbReference type="PIRSR" id="PIRSR606225-1"/>
    </source>
</evidence>
<feature type="compositionally biased region" description="Basic and acidic residues" evidence="2">
    <location>
        <begin position="455"/>
        <end position="469"/>
    </location>
</feature>
<feature type="compositionally biased region" description="Polar residues" evidence="2">
    <location>
        <begin position="2179"/>
        <end position="2199"/>
    </location>
</feature>
<dbReference type="SUPFAM" id="SSF55120">
    <property type="entry name" value="Pseudouridine synthase"/>
    <property type="match status" value="1"/>
</dbReference>
<reference evidence="4" key="1">
    <citation type="submission" date="2020-11" db="EMBL/GenBank/DDBJ databases">
        <authorList>
            <person name="Tran Van P."/>
        </authorList>
    </citation>
    <scope>NUCLEOTIDE SEQUENCE</scope>
</reference>
<dbReference type="InterPro" id="IPR031570">
    <property type="entry name" value="NBEA/BDCP_DUF4704"/>
</dbReference>
<dbReference type="GO" id="GO:0003723">
    <property type="term" value="F:RNA binding"/>
    <property type="evidence" value="ECO:0007669"/>
    <property type="project" value="InterPro"/>
</dbReference>
<dbReference type="InterPro" id="IPR010508">
    <property type="entry name" value="NBEA-like_DUF1088"/>
</dbReference>
<dbReference type="InterPro" id="IPR006225">
    <property type="entry name" value="PsdUridine_synth_RluC/D"/>
</dbReference>
<feature type="region of interest" description="Disordered" evidence="2">
    <location>
        <begin position="2494"/>
        <end position="2586"/>
    </location>
</feature>
<dbReference type="SUPFAM" id="SSF48371">
    <property type="entry name" value="ARM repeat"/>
    <property type="match status" value="1"/>
</dbReference>
<dbReference type="NCBIfam" id="TIGR00005">
    <property type="entry name" value="rluA_subfam"/>
    <property type="match status" value="1"/>
</dbReference>
<evidence type="ECO:0000313" key="4">
    <source>
        <dbReference type="EMBL" id="CAD7277285.1"/>
    </source>
</evidence>
<dbReference type="PANTHER" id="PTHR13743:SF162">
    <property type="entry name" value="NEUROBEACHIN"/>
    <property type="match status" value="1"/>
</dbReference>
<dbReference type="Pfam" id="PF06469">
    <property type="entry name" value="DUF1088"/>
    <property type="match status" value="1"/>
</dbReference>
<dbReference type="EMBL" id="CAJPEX010000858">
    <property type="protein sequence ID" value="CAG0917437.1"/>
    <property type="molecule type" value="Genomic_DNA"/>
</dbReference>
<protein>
    <recommendedName>
        <fullName evidence="3">BEACH-type PH domain-containing protein</fullName>
    </recommendedName>
</protein>
<dbReference type="InterPro" id="IPR006145">
    <property type="entry name" value="PsdUridine_synth_RsuA/RluA"/>
</dbReference>
<dbReference type="FunFam" id="2.60.120.200:FF:000010">
    <property type="entry name" value="neurobeachin isoform X2"/>
    <property type="match status" value="1"/>
</dbReference>
<dbReference type="Pfam" id="PF15787">
    <property type="entry name" value="DUF4704"/>
    <property type="match status" value="2"/>
</dbReference>
<dbReference type="Gene3D" id="2.30.29.30">
    <property type="entry name" value="Pleckstrin-homology domain (PH domain)/Phosphotyrosine-binding domain (PTB)"/>
    <property type="match status" value="1"/>
</dbReference>
<feature type="compositionally biased region" description="Polar residues" evidence="2">
    <location>
        <begin position="1709"/>
        <end position="1724"/>
    </location>
</feature>
<feature type="region of interest" description="Disordered" evidence="2">
    <location>
        <begin position="455"/>
        <end position="475"/>
    </location>
</feature>
<feature type="region of interest" description="Disordered" evidence="2">
    <location>
        <begin position="1167"/>
        <end position="1202"/>
    </location>
</feature>
<feature type="domain" description="BEACH-type PH" evidence="3">
    <location>
        <begin position="2909"/>
        <end position="2995"/>
    </location>
</feature>
<dbReference type="GO" id="GO:0016020">
    <property type="term" value="C:membrane"/>
    <property type="evidence" value="ECO:0007669"/>
    <property type="project" value="TreeGrafter"/>
</dbReference>
<dbReference type="Gene3D" id="2.60.120.200">
    <property type="match status" value="1"/>
</dbReference>
<dbReference type="GO" id="GO:0019901">
    <property type="term" value="F:protein kinase binding"/>
    <property type="evidence" value="ECO:0007669"/>
    <property type="project" value="TreeGrafter"/>
</dbReference>
<dbReference type="Pfam" id="PF00849">
    <property type="entry name" value="PseudoU_synth_2"/>
    <property type="match status" value="1"/>
</dbReference>
<feature type="compositionally biased region" description="Low complexity" evidence="2">
    <location>
        <begin position="2561"/>
        <end position="2575"/>
    </location>
</feature>
<feature type="active site" evidence="1">
    <location>
        <position position="199"/>
    </location>
</feature>
<dbReference type="InterPro" id="IPR020103">
    <property type="entry name" value="PsdUridine_synth_cat_dom_sf"/>
</dbReference>
<dbReference type="EMBL" id="OA882895">
    <property type="protein sequence ID" value="CAD7277285.1"/>
    <property type="molecule type" value="Genomic_DNA"/>
</dbReference>
<gene>
    <name evidence="4" type="ORF">NMOB1V02_LOCUS5020</name>
</gene>
<dbReference type="InterPro" id="IPR050865">
    <property type="entry name" value="BEACH_Domain"/>
</dbReference>
<feature type="region of interest" description="Disordered" evidence="2">
    <location>
        <begin position="2179"/>
        <end position="2203"/>
    </location>
</feature>
<dbReference type="GO" id="GO:0009982">
    <property type="term" value="F:pseudouridine synthase activity"/>
    <property type="evidence" value="ECO:0007669"/>
    <property type="project" value="InterPro"/>
</dbReference>
<feature type="region of interest" description="Disordered" evidence="2">
    <location>
        <begin position="1655"/>
        <end position="1745"/>
    </location>
</feature>
<dbReference type="Proteomes" id="UP000678499">
    <property type="component" value="Unassembled WGS sequence"/>
</dbReference>
<organism evidence="4">
    <name type="scientific">Notodromas monacha</name>
    <dbReference type="NCBI Taxonomy" id="399045"/>
    <lineage>
        <taxon>Eukaryota</taxon>
        <taxon>Metazoa</taxon>
        <taxon>Ecdysozoa</taxon>
        <taxon>Arthropoda</taxon>
        <taxon>Crustacea</taxon>
        <taxon>Oligostraca</taxon>
        <taxon>Ostracoda</taxon>
        <taxon>Podocopa</taxon>
        <taxon>Podocopida</taxon>
        <taxon>Cypridocopina</taxon>
        <taxon>Cypridoidea</taxon>
        <taxon>Cyprididae</taxon>
        <taxon>Notodromas</taxon>
    </lineage>
</organism>
<feature type="region of interest" description="Disordered" evidence="2">
    <location>
        <begin position="519"/>
        <end position="566"/>
    </location>
</feature>
<feature type="compositionally biased region" description="Low complexity" evidence="2">
    <location>
        <begin position="521"/>
        <end position="534"/>
    </location>
</feature>
<feature type="compositionally biased region" description="Low complexity" evidence="2">
    <location>
        <begin position="1840"/>
        <end position="1849"/>
    </location>
</feature>
<dbReference type="GO" id="GO:0001522">
    <property type="term" value="P:pseudouridine synthesis"/>
    <property type="evidence" value="ECO:0007669"/>
    <property type="project" value="InterPro"/>
</dbReference>
<feature type="compositionally biased region" description="Acidic residues" evidence="2">
    <location>
        <begin position="2506"/>
        <end position="2521"/>
    </location>
</feature>
<accession>A0A7R9GE19</accession>
<feature type="region of interest" description="Disordered" evidence="2">
    <location>
        <begin position="1797"/>
        <end position="1881"/>
    </location>
</feature>
<dbReference type="GO" id="GO:0005829">
    <property type="term" value="C:cytosol"/>
    <property type="evidence" value="ECO:0007669"/>
    <property type="project" value="TreeGrafter"/>
</dbReference>
<dbReference type="InterPro" id="IPR011993">
    <property type="entry name" value="PH-like_dom_sf"/>
</dbReference>
<feature type="region of interest" description="Disordered" evidence="2">
    <location>
        <begin position="2330"/>
        <end position="2360"/>
    </location>
</feature>
<feature type="compositionally biased region" description="Basic and acidic residues" evidence="2">
    <location>
        <begin position="1186"/>
        <end position="1202"/>
    </location>
</feature>
<proteinExistence type="predicted"/>
<evidence type="ECO:0000313" key="5">
    <source>
        <dbReference type="Proteomes" id="UP000678499"/>
    </source>
</evidence>
<dbReference type="OrthoDB" id="26681at2759"/>
<feature type="compositionally biased region" description="Basic residues" evidence="2">
    <location>
        <begin position="1821"/>
        <end position="1839"/>
    </location>
</feature>
<feature type="compositionally biased region" description="Acidic residues" evidence="2">
    <location>
        <begin position="1683"/>
        <end position="1707"/>
    </location>
</feature>
<dbReference type="InterPro" id="IPR013320">
    <property type="entry name" value="ConA-like_dom_sf"/>
</dbReference>
<feature type="compositionally biased region" description="Basic and acidic residues" evidence="2">
    <location>
        <begin position="617"/>
        <end position="634"/>
    </location>
</feature>
<feature type="compositionally biased region" description="Low complexity" evidence="2">
    <location>
        <begin position="2494"/>
        <end position="2504"/>
    </location>
</feature>
<keyword evidence="5" id="KW-1185">Reference proteome</keyword>